<sequence>MSPVQIFWDPKGFEVDSLGTKRYDRATDGDTPYVSMSIRMLSIDTPEVHYPGNQSPAKHDAPLKQLADWVKAEKAPINKGLGDYLYPKLATGTAGTLQKEQGDKATDKFEELLEAKLKLPSGRRRSVFLLAADEHFDAYGRLLAYMAPSYKAEERESMSPEERATFNLLMVESGWAATFPVYPSVPKHMDLVMLQKAAKDAFEQKKGAWADPNALTGYEFRMCVKLYKITKSLLGGKKLSSKEKYGWISRFCADMTTKEIFYPQDYYKVKPHDRIFIWPDDVAEAVGKMNLIPAK</sequence>
<dbReference type="Pfam" id="PF00565">
    <property type="entry name" value="SNase"/>
    <property type="match status" value="1"/>
</dbReference>
<dbReference type="AlphaFoldDB" id="A0A0S7XUA2"/>
<dbReference type="InterPro" id="IPR016071">
    <property type="entry name" value="Staphylococal_nuclease_OB-fold"/>
</dbReference>
<reference evidence="2 3" key="1">
    <citation type="journal article" date="2015" name="Microbiome">
        <title>Genomic resolution of linkages in carbon, nitrogen, and sulfur cycling among widespread estuary sediment bacteria.</title>
        <authorList>
            <person name="Baker B.J."/>
            <person name="Lazar C.S."/>
            <person name="Teske A.P."/>
            <person name="Dick G.J."/>
        </authorList>
    </citation>
    <scope>NUCLEOTIDE SEQUENCE [LARGE SCALE GENOMIC DNA]</scope>
    <source>
        <strain evidence="2">DG_54_3</strain>
    </source>
</reference>
<accession>A0A0S7XUA2</accession>
<gene>
    <name evidence="2" type="ORF">AMJ44_09125</name>
</gene>
<name>A0A0S7XUA2_UNCSA</name>
<evidence type="ECO:0000259" key="1">
    <source>
        <dbReference type="Pfam" id="PF00565"/>
    </source>
</evidence>
<evidence type="ECO:0000313" key="2">
    <source>
        <dbReference type="EMBL" id="KPJ66016.1"/>
    </source>
</evidence>
<dbReference type="InterPro" id="IPR035437">
    <property type="entry name" value="SNase_OB-fold_sf"/>
</dbReference>
<organism evidence="2 3">
    <name type="scientific">candidate division WOR-1 bacterium DG_54_3</name>
    <dbReference type="NCBI Taxonomy" id="1703775"/>
    <lineage>
        <taxon>Bacteria</taxon>
        <taxon>Bacillati</taxon>
        <taxon>Saganbacteria</taxon>
    </lineage>
</organism>
<dbReference type="Gene3D" id="2.40.50.90">
    <property type="match status" value="1"/>
</dbReference>
<dbReference type="EMBL" id="LIZX01000094">
    <property type="protein sequence ID" value="KPJ66016.1"/>
    <property type="molecule type" value="Genomic_DNA"/>
</dbReference>
<dbReference type="Proteomes" id="UP000051861">
    <property type="component" value="Unassembled WGS sequence"/>
</dbReference>
<protein>
    <recommendedName>
        <fullName evidence="1">TNase-like domain-containing protein</fullName>
    </recommendedName>
</protein>
<evidence type="ECO:0000313" key="3">
    <source>
        <dbReference type="Proteomes" id="UP000051861"/>
    </source>
</evidence>
<feature type="domain" description="TNase-like" evidence="1">
    <location>
        <begin position="38"/>
        <end position="211"/>
    </location>
</feature>
<proteinExistence type="predicted"/>
<comment type="caution">
    <text evidence="2">The sequence shown here is derived from an EMBL/GenBank/DDBJ whole genome shotgun (WGS) entry which is preliminary data.</text>
</comment>
<dbReference type="SUPFAM" id="SSF50199">
    <property type="entry name" value="Staphylococcal nuclease"/>
    <property type="match status" value="1"/>
</dbReference>